<dbReference type="PANTHER" id="PTHR46786">
    <property type="entry name" value="ZINC FINGER MATRIN-TYPE PROTEIN 3"/>
    <property type="match status" value="1"/>
</dbReference>
<dbReference type="InterPro" id="IPR003604">
    <property type="entry name" value="Matrin/U1-like-C_Znf_C2H2"/>
</dbReference>
<dbReference type="GO" id="GO:0008270">
    <property type="term" value="F:zinc ion binding"/>
    <property type="evidence" value="ECO:0007669"/>
    <property type="project" value="InterPro"/>
</dbReference>
<sequence length="147" mass="16207">MEGGQVFEFGGMCRGLMDRSAFSLSAQQMQSTGQPVAYALCEVCNLQLTSDAQAQLHYNGKSHLRRLRQLQAGETGPQAPAGSHSLLQETRHSSQNATLTPSTRPPSLLQHYIQFNNRKWVQLSGQTFASSQRQHFSNNEAVSVISD</sequence>
<dbReference type="Gene3D" id="3.30.160.60">
    <property type="entry name" value="Classic Zinc Finger"/>
    <property type="match status" value="1"/>
</dbReference>
<keyword evidence="4" id="KW-1185">Reference proteome</keyword>
<evidence type="ECO:0000256" key="1">
    <source>
        <dbReference type="SAM" id="MobiDB-lite"/>
    </source>
</evidence>
<protein>
    <recommendedName>
        <fullName evidence="2">U1-type domain-containing protein</fullName>
    </recommendedName>
</protein>
<name>A0A4Z2CIA4_9TELE</name>
<dbReference type="Pfam" id="PF12874">
    <property type="entry name" value="zf-met"/>
    <property type="match status" value="1"/>
</dbReference>
<evidence type="ECO:0000313" key="4">
    <source>
        <dbReference type="Proteomes" id="UP000516260"/>
    </source>
</evidence>
<evidence type="ECO:0000259" key="2">
    <source>
        <dbReference type="SMART" id="SM00451"/>
    </source>
</evidence>
<proteinExistence type="predicted"/>
<dbReference type="AlphaFoldDB" id="A0A4Z2CIA4"/>
<dbReference type="SUPFAM" id="SSF57667">
    <property type="entry name" value="beta-beta-alpha zinc fingers"/>
    <property type="match status" value="1"/>
</dbReference>
<comment type="caution">
    <text evidence="3">The sequence shown here is derived from an EMBL/GenBank/DDBJ whole genome shotgun (WGS) entry which is preliminary data.</text>
</comment>
<organism evidence="3 4">
    <name type="scientific">Takifugu bimaculatus</name>
    <dbReference type="NCBI Taxonomy" id="433685"/>
    <lineage>
        <taxon>Eukaryota</taxon>
        <taxon>Metazoa</taxon>
        <taxon>Chordata</taxon>
        <taxon>Craniata</taxon>
        <taxon>Vertebrata</taxon>
        <taxon>Euteleostomi</taxon>
        <taxon>Actinopterygii</taxon>
        <taxon>Neopterygii</taxon>
        <taxon>Teleostei</taxon>
        <taxon>Neoteleostei</taxon>
        <taxon>Acanthomorphata</taxon>
        <taxon>Eupercaria</taxon>
        <taxon>Tetraodontiformes</taxon>
        <taxon>Tetradontoidea</taxon>
        <taxon>Tetraodontidae</taxon>
        <taxon>Takifugu</taxon>
    </lineage>
</organism>
<gene>
    <name evidence="3" type="ORF">fugu_000853</name>
</gene>
<dbReference type="InterPro" id="IPR052644">
    <property type="entry name" value="ZMAT3"/>
</dbReference>
<feature type="region of interest" description="Disordered" evidence="1">
    <location>
        <begin position="74"/>
        <end position="105"/>
    </location>
</feature>
<dbReference type="EMBL" id="SWLE01000001">
    <property type="protein sequence ID" value="TNN03824.1"/>
    <property type="molecule type" value="Genomic_DNA"/>
</dbReference>
<feature type="domain" description="U1-type" evidence="2">
    <location>
        <begin position="36"/>
        <end position="70"/>
    </location>
</feature>
<dbReference type="InterPro" id="IPR013087">
    <property type="entry name" value="Znf_C2H2_type"/>
</dbReference>
<dbReference type="InterPro" id="IPR036236">
    <property type="entry name" value="Znf_C2H2_sf"/>
</dbReference>
<accession>A0A4Z2CIA4</accession>
<evidence type="ECO:0000313" key="3">
    <source>
        <dbReference type="EMBL" id="TNN03824.1"/>
    </source>
</evidence>
<dbReference type="GO" id="GO:0003676">
    <property type="term" value="F:nucleic acid binding"/>
    <property type="evidence" value="ECO:0007669"/>
    <property type="project" value="InterPro"/>
</dbReference>
<dbReference type="Proteomes" id="UP000516260">
    <property type="component" value="Chromosome 1"/>
</dbReference>
<feature type="compositionally biased region" description="Polar residues" evidence="1">
    <location>
        <begin position="85"/>
        <end position="102"/>
    </location>
</feature>
<dbReference type="SMART" id="SM00451">
    <property type="entry name" value="ZnF_U1"/>
    <property type="match status" value="1"/>
</dbReference>
<reference evidence="3 4" key="1">
    <citation type="submission" date="2019-04" db="EMBL/GenBank/DDBJ databases">
        <title>The sequence and de novo assembly of Takifugu bimaculatus genome using PacBio and Hi-C technologies.</title>
        <authorList>
            <person name="Xu P."/>
            <person name="Liu B."/>
            <person name="Zhou Z."/>
        </authorList>
    </citation>
    <scope>NUCLEOTIDE SEQUENCE [LARGE SCALE GENOMIC DNA]</scope>
    <source>
        <strain evidence="3">TB-2018</strain>
        <tissue evidence="3">Muscle</tissue>
    </source>
</reference>
<dbReference type="PANTHER" id="PTHR46786:SF1">
    <property type="entry name" value="ZINC FINGER MATRIN-TYPE PROTEIN 3"/>
    <property type="match status" value="1"/>
</dbReference>